<protein>
    <submittedName>
        <fullName evidence="1">Uncharacterized protein</fullName>
    </submittedName>
</protein>
<accession>A0A9D1Z298</accession>
<gene>
    <name evidence="1" type="ORF">H9826_01675</name>
</gene>
<proteinExistence type="predicted"/>
<name>A0A9D1Z298_9FIRM</name>
<organism evidence="1 2">
    <name type="scientific">Candidatus Intestinimonas merdavium</name>
    <dbReference type="NCBI Taxonomy" id="2838622"/>
    <lineage>
        <taxon>Bacteria</taxon>
        <taxon>Bacillati</taxon>
        <taxon>Bacillota</taxon>
        <taxon>Clostridia</taxon>
        <taxon>Eubacteriales</taxon>
        <taxon>Intestinimonas</taxon>
    </lineage>
</organism>
<evidence type="ECO:0000313" key="2">
    <source>
        <dbReference type="Proteomes" id="UP000886824"/>
    </source>
</evidence>
<reference evidence="1" key="1">
    <citation type="journal article" date="2021" name="PeerJ">
        <title>Extensive microbial diversity within the chicken gut microbiome revealed by metagenomics and culture.</title>
        <authorList>
            <person name="Gilroy R."/>
            <person name="Ravi A."/>
            <person name="Getino M."/>
            <person name="Pursley I."/>
            <person name="Horton D.L."/>
            <person name="Alikhan N.F."/>
            <person name="Baker D."/>
            <person name="Gharbi K."/>
            <person name="Hall N."/>
            <person name="Watson M."/>
            <person name="Adriaenssens E.M."/>
            <person name="Foster-Nyarko E."/>
            <person name="Jarju S."/>
            <person name="Secka A."/>
            <person name="Antonio M."/>
            <person name="Oren A."/>
            <person name="Chaudhuri R.R."/>
            <person name="La Ragione R."/>
            <person name="Hildebrand F."/>
            <person name="Pallen M.J."/>
        </authorList>
    </citation>
    <scope>NUCLEOTIDE SEQUENCE</scope>
    <source>
        <strain evidence="1">CHK33-7979</strain>
    </source>
</reference>
<sequence>MDRKTAERLRREYPNHVPIDVAAPFLGVSPRRLTQLVAEGREPFASIGANIGARQRYVRIYTEPLISLLCSRDYDEEE</sequence>
<comment type="caution">
    <text evidence="1">The sequence shown here is derived from an EMBL/GenBank/DDBJ whole genome shotgun (WGS) entry which is preliminary data.</text>
</comment>
<dbReference type="EMBL" id="DXCX01000017">
    <property type="protein sequence ID" value="HIY72669.1"/>
    <property type="molecule type" value="Genomic_DNA"/>
</dbReference>
<evidence type="ECO:0000313" key="1">
    <source>
        <dbReference type="EMBL" id="HIY72669.1"/>
    </source>
</evidence>
<dbReference type="Proteomes" id="UP000886824">
    <property type="component" value="Unassembled WGS sequence"/>
</dbReference>
<reference evidence="1" key="2">
    <citation type="submission" date="2021-04" db="EMBL/GenBank/DDBJ databases">
        <authorList>
            <person name="Gilroy R."/>
        </authorList>
    </citation>
    <scope>NUCLEOTIDE SEQUENCE</scope>
    <source>
        <strain evidence="1">CHK33-7979</strain>
    </source>
</reference>
<dbReference type="AlphaFoldDB" id="A0A9D1Z298"/>